<name>A0AA39WL60_9PEZI</name>
<feature type="compositionally biased region" description="Acidic residues" evidence="1">
    <location>
        <begin position="599"/>
        <end position="611"/>
    </location>
</feature>
<feature type="region of interest" description="Disordered" evidence="1">
    <location>
        <begin position="599"/>
        <end position="621"/>
    </location>
</feature>
<evidence type="ECO:0000256" key="1">
    <source>
        <dbReference type="SAM" id="MobiDB-lite"/>
    </source>
</evidence>
<dbReference type="EMBL" id="JAULSU010000005">
    <property type="protein sequence ID" value="KAK0617443.1"/>
    <property type="molecule type" value="Genomic_DNA"/>
</dbReference>
<feature type="region of interest" description="Disordered" evidence="1">
    <location>
        <begin position="663"/>
        <end position="791"/>
    </location>
</feature>
<dbReference type="AlphaFoldDB" id="A0AA39WL60"/>
<evidence type="ECO:0000313" key="3">
    <source>
        <dbReference type="Proteomes" id="UP001175000"/>
    </source>
</evidence>
<feature type="compositionally biased region" description="Low complexity" evidence="1">
    <location>
        <begin position="399"/>
        <end position="412"/>
    </location>
</feature>
<feature type="compositionally biased region" description="Basic residues" evidence="1">
    <location>
        <begin position="30"/>
        <end position="40"/>
    </location>
</feature>
<organism evidence="2 3">
    <name type="scientific">Immersiella caudata</name>
    <dbReference type="NCBI Taxonomy" id="314043"/>
    <lineage>
        <taxon>Eukaryota</taxon>
        <taxon>Fungi</taxon>
        <taxon>Dikarya</taxon>
        <taxon>Ascomycota</taxon>
        <taxon>Pezizomycotina</taxon>
        <taxon>Sordariomycetes</taxon>
        <taxon>Sordariomycetidae</taxon>
        <taxon>Sordariales</taxon>
        <taxon>Lasiosphaeriaceae</taxon>
        <taxon>Immersiella</taxon>
    </lineage>
</organism>
<sequence length="830" mass="91768">MVPSTRSRKSTPASRTYRSSPAPQQVQFPARRRTIKKYGRKSTGSSARSLRQQTLTQIDYVTQNSPQDPEELLELPRERPNKRRKTLGDTPNSSSFQTQTLTQFLSEKSFRAGSNENNPMLIKDSDDDDGEEEDDDDIDFDNLDDPLPADESPRQAERAVFLVPETPSHKKIRVNLDEVPSSQPTPFTPMLDRYNARPGRSPLIERSTNVDAPPPNAETLNKLPRNLVVQDTFSSSSSPLSSLAAESVENKTPTNKAQRQPLSELPPPSRELGPESIVLGDDAPLRSGKENRKRAFLEIPDSDAESEILTPSPIKSSGISRPSQRFTRIISSSKKPVGPDPKPEIPESSSDTVSEDDGPGTPTPLARKVQPLLPSHSSPSIYEETPQKPRDEPSPTRPQSARRNSQRATQRSTQRRLRRYTQLGTQPNTVLDPGGQSQFYSQRFESQRVPLEVIRSLGRVTEQSDILISTHPEDVHLIATGMKDHEFRVYEFPPQAIRCWVFTTLPIGEVKYMATLGPPQRPGEIDSDSGIGNAAFNTGRTLYRTAHKLVQVYMLNNPIPMASMGEYGLGNNPPKTWRYLPPAIAGELLANLQRALFAEGDEEEEEEEDPLPSDPVRTEEVDGTIGSDYHVAEALTPQQKGTPAQSPHMQSSDPELQREVIPVSQSPFLRSSARSTTVGRSAANHRAAASRQEFALPALPSARTSSRIRNQSQWQSQQHPTSSIIRQTNYVRPSQATTASQASSPAISPQRALPERSSRRSSISRPAIGSSEASLPLDFGDGEGSPVRLPRGRFAVASSQAMDSLLVDSVRQPPEILDSDDFDDDYDDEL</sequence>
<feature type="compositionally biased region" description="Polar residues" evidence="1">
    <location>
        <begin position="89"/>
        <end position="118"/>
    </location>
</feature>
<feature type="region of interest" description="Disordered" evidence="1">
    <location>
        <begin position="807"/>
        <end position="830"/>
    </location>
</feature>
<proteinExistence type="predicted"/>
<feature type="compositionally biased region" description="Polar residues" evidence="1">
    <location>
        <begin position="10"/>
        <end position="27"/>
    </location>
</feature>
<feature type="compositionally biased region" description="Basic and acidic residues" evidence="1">
    <location>
        <begin position="283"/>
        <end position="296"/>
    </location>
</feature>
<feature type="compositionally biased region" description="Low complexity" evidence="1">
    <location>
        <begin position="680"/>
        <end position="691"/>
    </location>
</feature>
<dbReference type="Proteomes" id="UP001175000">
    <property type="component" value="Unassembled WGS sequence"/>
</dbReference>
<reference evidence="2" key="1">
    <citation type="submission" date="2023-06" db="EMBL/GenBank/DDBJ databases">
        <title>Genome-scale phylogeny and comparative genomics of the fungal order Sordariales.</title>
        <authorList>
            <consortium name="Lawrence Berkeley National Laboratory"/>
            <person name="Hensen N."/>
            <person name="Bonometti L."/>
            <person name="Westerberg I."/>
            <person name="Brannstrom I.O."/>
            <person name="Guillou S."/>
            <person name="Cros-Aarteil S."/>
            <person name="Calhoun S."/>
            <person name="Haridas S."/>
            <person name="Kuo A."/>
            <person name="Mondo S."/>
            <person name="Pangilinan J."/>
            <person name="Riley R."/>
            <person name="Labutti K."/>
            <person name="Andreopoulos B."/>
            <person name="Lipzen A."/>
            <person name="Chen C."/>
            <person name="Yanf M."/>
            <person name="Daum C."/>
            <person name="Ng V."/>
            <person name="Clum A."/>
            <person name="Steindorff A."/>
            <person name="Ohm R."/>
            <person name="Martin F."/>
            <person name="Silar P."/>
            <person name="Natvig D."/>
            <person name="Lalanne C."/>
            <person name="Gautier V."/>
            <person name="Ament-Velasquez S.L."/>
            <person name="Kruys A."/>
            <person name="Hutchinson M.I."/>
            <person name="Powell A.J."/>
            <person name="Barry K."/>
            <person name="Miller A.N."/>
            <person name="Grigoriev I.V."/>
            <person name="Debuchy R."/>
            <person name="Gladieux P."/>
            <person name="Thoren M.H."/>
            <person name="Johannesson H."/>
        </authorList>
    </citation>
    <scope>NUCLEOTIDE SEQUENCE</scope>
    <source>
        <strain evidence="2">CBS 606.72</strain>
    </source>
</reference>
<feature type="compositionally biased region" description="Polar residues" evidence="1">
    <location>
        <begin position="702"/>
        <end position="731"/>
    </location>
</feature>
<comment type="caution">
    <text evidence="2">The sequence shown here is derived from an EMBL/GenBank/DDBJ whole genome shotgun (WGS) entry which is preliminary data.</text>
</comment>
<feature type="compositionally biased region" description="Acidic residues" evidence="1">
    <location>
        <begin position="817"/>
        <end position="830"/>
    </location>
</feature>
<feature type="compositionally biased region" description="Polar residues" evidence="1">
    <location>
        <begin position="663"/>
        <end position="679"/>
    </location>
</feature>
<keyword evidence="3" id="KW-1185">Reference proteome</keyword>
<evidence type="ECO:0000313" key="2">
    <source>
        <dbReference type="EMBL" id="KAK0617443.1"/>
    </source>
</evidence>
<feature type="compositionally biased region" description="Low complexity" evidence="1">
    <location>
        <begin position="234"/>
        <end position="247"/>
    </location>
</feature>
<accession>A0AA39WL60</accession>
<feature type="compositionally biased region" description="Acidic residues" evidence="1">
    <location>
        <begin position="125"/>
        <end position="148"/>
    </location>
</feature>
<feature type="compositionally biased region" description="Basic and acidic residues" evidence="1">
    <location>
        <begin position="385"/>
        <end position="394"/>
    </location>
</feature>
<feature type="compositionally biased region" description="Polar residues" evidence="1">
    <location>
        <begin position="250"/>
        <end position="260"/>
    </location>
</feature>
<gene>
    <name evidence="2" type="ORF">B0T14DRAFT_270197</name>
</gene>
<feature type="compositionally biased region" description="Low complexity" evidence="1">
    <location>
        <begin position="732"/>
        <end position="752"/>
    </location>
</feature>
<protein>
    <submittedName>
        <fullName evidence="2">Uncharacterized protein</fullName>
    </submittedName>
</protein>
<feature type="region of interest" description="Disordered" evidence="1">
    <location>
        <begin position="1"/>
        <end position="435"/>
    </location>
</feature>
<feature type="compositionally biased region" description="Polar residues" evidence="1">
    <location>
        <begin position="313"/>
        <end position="334"/>
    </location>
</feature>
<feature type="compositionally biased region" description="Low complexity" evidence="1">
    <location>
        <begin position="760"/>
        <end position="771"/>
    </location>
</feature>
<feature type="compositionally biased region" description="Polar residues" evidence="1">
    <location>
        <begin position="42"/>
        <end position="67"/>
    </location>
</feature>